<dbReference type="InterPro" id="IPR001206">
    <property type="entry name" value="Diacylglycerol_kinase_cat_dom"/>
</dbReference>
<dbReference type="InterPro" id="IPR050187">
    <property type="entry name" value="Lipid_Phosphate_FormReg"/>
</dbReference>
<dbReference type="GO" id="GO:0005524">
    <property type="term" value="F:ATP binding"/>
    <property type="evidence" value="ECO:0007669"/>
    <property type="project" value="UniProtKB-KW"/>
</dbReference>
<dbReference type="FunCoup" id="A0A1H9NGY3">
    <property type="interactions" value="2"/>
</dbReference>
<gene>
    <name evidence="7" type="ORF">SAMN05444359_13639</name>
</gene>
<keyword evidence="4" id="KW-0067">ATP-binding</keyword>
<name>A0A1H9NGY3_9BACT</name>
<organism evidence="7 8">
    <name type="scientific">Neolewinella agarilytica</name>
    <dbReference type="NCBI Taxonomy" id="478744"/>
    <lineage>
        <taxon>Bacteria</taxon>
        <taxon>Pseudomonadati</taxon>
        <taxon>Bacteroidota</taxon>
        <taxon>Saprospiria</taxon>
        <taxon>Saprospirales</taxon>
        <taxon>Lewinellaceae</taxon>
        <taxon>Neolewinella</taxon>
    </lineage>
</organism>
<evidence type="ECO:0000256" key="4">
    <source>
        <dbReference type="ARBA" id="ARBA00022840"/>
    </source>
</evidence>
<dbReference type="RefSeq" id="WP_090172973.1">
    <property type="nucleotide sequence ID" value="NZ_FOFB01000036.1"/>
</dbReference>
<keyword evidence="1" id="KW-0808">Transferase</keyword>
<evidence type="ECO:0000256" key="5">
    <source>
        <dbReference type="SAM" id="MobiDB-lite"/>
    </source>
</evidence>
<dbReference type="PANTHER" id="PTHR12358">
    <property type="entry name" value="SPHINGOSINE KINASE"/>
    <property type="match status" value="1"/>
</dbReference>
<accession>A0A1H9NGY3</accession>
<keyword evidence="3 7" id="KW-0418">Kinase</keyword>
<dbReference type="SMART" id="SM00046">
    <property type="entry name" value="DAGKc"/>
    <property type="match status" value="1"/>
</dbReference>
<dbReference type="InterPro" id="IPR045540">
    <property type="entry name" value="YegS/DAGK_C"/>
</dbReference>
<dbReference type="Gene3D" id="2.60.200.40">
    <property type="match status" value="1"/>
</dbReference>
<dbReference type="PROSITE" id="PS50146">
    <property type="entry name" value="DAGK"/>
    <property type="match status" value="1"/>
</dbReference>
<dbReference type="AlphaFoldDB" id="A0A1H9NGY3"/>
<dbReference type="InterPro" id="IPR017438">
    <property type="entry name" value="ATP-NAD_kinase_N"/>
</dbReference>
<sequence>MDAPSTSWHFLLNPAAGRGKAKRRWQKILPRLQATLPGMSWAESTTETGLAALAEAAVRAGHTHLVGIGGDGTHHDILNGIVAANGLGQVTYAPLPLGSGNDWVRTLRTPRRLENWLTMLEQEKTIEHAVGQLSFSDQYQDLEASRSDLRASGLKRTLEDPSGSNKRTLEDTSGSNKRTLEDPSESNKRTLEDPSESNKRTLEGTSGSNKRTLENTSGSNKRTLEGTSGSNKRTLEGTSGSNKRTLEGTSASLRDASRSASQVRYFLNVAGMAYDAEVLRRAEKSPIKHRLIYPVLTLLFLRDFVAPTVRITYDGQLWEGPVHTINLGIGRYSGGGMRLVPQAEPTARTLALTFAQRLSAWRIIAESWRFYAGSIGQVKGVTLTSATSVHITPLSGRLELEADGEWLGDGQVKARLLDEKLRVVI</sequence>
<evidence type="ECO:0000256" key="2">
    <source>
        <dbReference type="ARBA" id="ARBA00022741"/>
    </source>
</evidence>
<protein>
    <submittedName>
        <fullName evidence="7">Diacylglycerol kinase catalytic domain-containing protein</fullName>
    </submittedName>
</protein>
<dbReference type="GO" id="GO:0005886">
    <property type="term" value="C:plasma membrane"/>
    <property type="evidence" value="ECO:0007669"/>
    <property type="project" value="TreeGrafter"/>
</dbReference>
<evidence type="ECO:0000256" key="1">
    <source>
        <dbReference type="ARBA" id="ARBA00022679"/>
    </source>
</evidence>
<dbReference type="SUPFAM" id="SSF111331">
    <property type="entry name" value="NAD kinase/diacylglycerol kinase-like"/>
    <property type="match status" value="1"/>
</dbReference>
<proteinExistence type="predicted"/>
<evidence type="ECO:0000256" key="3">
    <source>
        <dbReference type="ARBA" id="ARBA00022777"/>
    </source>
</evidence>
<evidence type="ECO:0000313" key="8">
    <source>
        <dbReference type="Proteomes" id="UP000199021"/>
    </source>
</evidence>
<evidence type="ECO:0000259" key="6">
    <source>
        <dbReference type="PROSITE" id="PS50146"/>
    </source>
</evidence>
<dbReference type="STRING" id="478744.SAMN05444359_13639"/>
<dbReference type="Pfam" id="PF00781">
    <property type="entry name" value="DAGK_cat"/>
    <property type="match status" value="1"/>
</dbReference>
<dbReference type="Pfam" id="PF19279">
    <property type="entry name" value="YegS_C"/>
    <property type="match status" value="1"/>
</dbReference>
<dbReference type="GO" id="GO:0016301">
    <property type="term" value="F:kinase activity"/>
    <property type="evidence" value="ECO:0007669"/>
    <property type="project" value="UniProtKB-KW"/>
</dbReference>
<feature type="compositionally biased region" description="Polar residues" evidence="5">
    <location>
        <begin position="203"/>
        <end position="249"/>
    </location>
</feature>
<dbReference type="InterPro" id="IPR016064">
    <property type="entry name" value="NAD/diacylglycerol_kinase_sf"/>
</dbReference>
<keyword evidence="8" id="KW-1185">Reference proteome</keyword>
<dbReference type="Proteomes" id="UP000199021">
    <property type="component" value="Unassembled WGS sequence"/>
</dbReference>
<feature type="domain" description="DAGKc" evidence="6">
    <location>
        <begin position="3"/>
        <end position="139"/>
    </location>
</feature>
<dbReference type="InParanoid" id="A0A1H9NGY3"/>
<feature type="compositionally biased region" description="Basic and acidic residues" evidence="5">
    <location>
        <begin position="178"/>
        <end position="202"/>
    </location>
</feature>
<reference evidence="8" key="1">
    <citation type="submission" date="2016-10" db="EMBL/GenBank/DDBJ databases">
        <authorList>
            <person name="Varghese N."/>
            <person name="Submissions S."/>
        </authorList>
    </citation>
    <scope>NUCLEOTIDE SEQUENCE [LARGE SCALE GENOMIC DNA]</scope>
    <source>
        <strain evidence="8">DSM 24740</strain>
    </source>
</reference>
<keyword evidence="2" id="KW-0547">Nucleotide-binding</keyword>
<dbReference type="OrthoDB" id="9786026at2"/>
<feature type="compositionally biased region" description="Polar residues" evidence="5">
    <location>
        <begin position="162"/>
        <end position="177"/>
    </location>
</feature>
<dbReference type="EMBL" id="FOFB01000036">
    <property type="protein sequence ID" value="SER34653.1"/>
    <property type="molecule type" value="Genomic_DNA"/>
</dbReference>
<dbReference type="Gene3D" id="3.40.50.10330">
    <property type="entry name" value="Probable inorganic polyphosphate/atp-NAD kinase, domain 1"/>
    <property type="match status" value="1"/>
</dbReference>
<evidence type="ECO:0000313" key="7">
    <source>
        <dbReference type="EMBL" id="SER34653.1"/>
    </source>
</evidence>
<dbReference type="PANTHER" id="PTHR12358:SF106">
    <property type="entry name" value="LIPID KINASE YEGS"/>
    <property type="match status" value="1"/>
</dbReference>
<feature type="region of interest" description="Disordered" evidence="5">
    <location>
        <begin position="153"/>
        <end position="254"/>
    </location>
</feature>